<feature type="transmembrane region" description="Helical" evidence="8">
    <location>
        <begin position="310"/>
        <end position="328"/>
    </location>
</feature>
<accession>A0A168C0M7</accession>
<keyword evidence="3" id="KW-0813">Transport</keyword>
<feature type="transmembrane region" description="Helical" evidence="8">
    <location>
        <begin position="95"/>
        <end position="115"/>
    </location>
</feature>
<evidence type="ECO:0000256" key="4">
    <source>
        <dbReference type="ARBA" id="ARBA00022475"/>
    </source>
</evidence>
<dbReference type="InterPro" id="IPR000522">
    <property type="entry name" value="ABC_transptr_permease_BtuC"/>
</dbReference>
<dbReference type="AlphaFoldDB" id="A0A168C0M7"/>
<comment type="caution">
    <text evidence="9">The sequence shown here is derived from an EMBL/GenBank/DDBJ whole genome shotgun (WGS) entry which is preliminary data.</text>
</comment>
<dbReference type="EMBL" id="LVJH01000074">
    <property type="protein sequence ID" value="OAB32947.1"/>
    <property type="molecule type" value="Genomic_DNA"/>
</dbReference>
<dbReference type="PANTHER" id="PTHR30472">
    <property type="entry name" value="FERRIC ENTEROBACTIN TRANSPORT SYSTEM PERMEASE PROTEIN"/>
    <property type="match status" value="1"/>
</dbReference>
<name>A0A168C0M7_9BACL</name>
<keyword evidence="4" id="KW-1003">Cell membrane</keyword>
<evidence type="ECO:0000256" key="5">
    <source>
        <dbReference type="ARBA" id="ARBA00022692"/>
    </source>
</evidence>
<dbReference type="InterPro" id="IPR037294">
    <property type="entry name" value="ABC_BtuC-like"/>
</dbReference>
<reference evidence="9 10" key="1">
    <citation type="submission" date="2016-03" db="EMBL/GenBank/DDBJ databases">
        <title>Draft genome sequence of Paenibacillus glacialis DSM 22343.</title>
        <authorList>
            <person name="Shin S.-K."/>
            <person name="Yi H."/>
        </authorList>
    </citation>
    <scope>NUCLEOTIDE SEQUENCE [LARGE SCALE GENOMIC DNA]</scope>
    <source>
        <strain evidence="9 10">DSM 22343</strain>
    </source>
</reference>
<dbReference type="SUPFAM" id="SSF81345">
    <property type="entry name" value="ABC transporter involved in vitamin B12 uptake, BtuC"/>
    <property type="match status" value="1"/>
</dbReference>
<comment type="subcellular location">
    <subcellularLocation>
        <location evidence="1">Cell membrane</location>
        <topology evidence="1">Multi-pass membrane protein</topology>
    </subcellularLocation>
</comment>
<dbReference type="GO" id="GO:0022857">
    <property type="term" value="F:transmembrane transporter activity"/>
    <property type="evidence" value="ECO:0007669"/>
    <property type="project" value="InterPro"/>
</dbReference>
<evidence type="ECO:0000256" key="7">
    <source>
        <dbReference type="ARBA" id="ARBA00023136"/>
    </source>
</evidence>
<dbReference type="PANTHER" id="PTHR30472:SF30">
    <property type="entry name" value="IRON-UPTAKE SYSTEM PERMEASE PROTEIN FEUB"/>
    <property type="match status" value="1"/>
</dbReference>
<keyword evidence="6 8" id="KW-1133">Transmembrane helix</keyword>
<feature type="transmembrane region" description="Helical" evidence="8">
    <location>
        <begin position="122"/>
        <end position="141"/>
    </location>
</feature>
<feature type="transmembrane region" description="Helical" evidence="8">
    <location>
        <begin position="279"/>
        <end position="304"/>
    </location>
</feature>
<protein>
    <submittedName>
        <fullName evidence="9">Ferrichrome ABC transporter permease</fullName>
    </submittedName>
</protein>
<evidence type="ECO:0000256" key="3">
    <source>
        <dbReference type="ARBA" id="ARBA00022448"/>
    </source>
</evidence>
<feature type="transmembrane region" description="Helical" evidence="8">
    <location>
        <begin position="196"/>
        <end position="214"/>
    </location>
</feature>
<dbReference type="RefSeq" id="WP_068538108.1">
    <property type="nucleotide sequence ID" value="NZ_LVJH01000074.1"/>
</dbReference>
<keyword evidence="10" id="KW-1185">Reference proteome</keyword>
<evidence type="ECO:0000256" key="1">
    <source>
        <dbReference type="ARBA" id="ARBA00004651"/>
    </source>
</evidence>
<feature type="transmembrane region" description="Helical" evidence="8">
    <location>
        <begin position="66"/>
        <end position="83"/>
    </location>
</feature>
<dbReference type="OrthoDB" id="9811721at2"/>
<feature type="transmembrane region" description="Helical" evidence="8">
    <location>
        <begin position="240"/>
        <end position="267"/>
    </location>
</feature>
<keyword evidence="5 8" id="KW-0812">Transmembrane</keyword>
<sequence>MEAKKTNKIPTLIMVTSPFFILLAIVISILYGTKDISALTAWQAITQFDEGNVDHNIIVSSRIPRVVAALLVGAFLAVAGAVMQGVTRNYLASPSIMGVNDGSAFIVTLAIVFFPGISNYQMILLSMLGSALGAGLVFGLGSLVRNGLSPVRLAIIGTVIGTFLSSIASAIAMYFQVSQTISIWYNSKIHAVQPDMLRLAIPFGIVGLLLALLSSKSITVASLGEDIAVGLGQRTKWVKALSILSVVFLTGTSVALVGKIAFVGLVIPHITRFIVGVDYRYIIPCAAMIGAVFLAFCDIVSRFINFPFETPIGVVTAIIGVPFFLYLIRKKGGRQSA</sequence>
<evidence type="ECO:0000256" key="2">
    <source>
        <dbReference type="ARBA" id="ARBA00007935"/>
    </source>
</evidence>
<dbReference type="CDD" id="cd06550">
    <property type="entry name" value="TM_ABC_iron-siderophores_like"/>
    <property type="match status" value="1"/>
</dbReference>
<dbReference type="Proteomes" id="UP000076967">
    <property type="component" value="Unassembled WGS sequence"/>
</dbReference>
<evidence type="ECO:0000313" key="10">
    <source>
        <dbReference type="Proteomes" id="UP000076967"/>
    </source>
</evidence>
<organism evidence="9 10">
    <name type="scientific">Paenibacillus glacialis</name>
    <dbReference type="NCBI Taxonomy" id="494026"/>
    <lineage>
        <taxon>Bacteria</taxon>
        <taxon>Bacillati</taxon>
        <taxon>Bacillota</taxon>
        <taxon>Bacilli</taxon>
        <taxon>Bacillales</taxon>
        <taxon>Paenibacillaceae</taxon>
        <taxon>Paenibacillus</taxon>
    </lineage>
</organism>
<evidence type="ECO:0000256" key="6">
    <source>
        <dbReference type="ARBA" id="ARBA00022989"/>
    </source>
</evidence>
<feature type="transmembrane region" description="Helical" evidence="8">
    <location>
        <begin position="153"/>
        <end position="175"/>
    </location>
</feature>
<proteinExistence type="inferred from homology"/>
<gene>
    <name evidence="9" type="ORF">PGLA_26055</name>
</gene>
<dbReference type="Pfam" id="PF01032">
    <property type="entry name" value="FecCD"/>
    <property type="match status" value="1"/>
</dbReference>
<evidence type="ECO:0000256" key="8">
    <source>
        <dbReference type="SAM" id="Phobius"/>
    </source>
</evidence>
<feature type="transmembrane region" description="Helical" evidence="8">
    <location>
        <begin position="12"/>
        <end position="31"/>
    </location>
</feature>
<dbReference type="GO" id="GO:0005886">
    <property type="term" value="C:plasma membrane"/>
    <property type="evidence" value="ECO:0007669"/>
    <property type="project" value="UniProtKB-SubCell"/>
</dbReference>
<dbReference type="STRING" id="494026.PGLA_26055"/>
<dbReference type="Gene3D" id="1.10.3470.10">
    <property type="entry name" value="ABC transporter involved in vitamin B12 uptake, BtuC"/>
    <property type="match status" value="1"/>
</dbReference>
<dbReference type="FunFam" id="1.10.3470.10:FF:000001">
    <property type="entry name" value="Vitamin B12 ABC transporter permease BtuC"/>
    <property type="match status" value="1"/>
</dbReference>
<evidence type="ECO:0000313" key="9">
    <source>
        <dbReference type="EMBL" id="OAB32947.1"/>
    </source>
</evidence>
<dbReference type="GO" id="GO:0033214">
    <property type="term" value="P:siderophore-iron import into cell"/>
    <property type="evidence" value="ECO:0007669"/>
    <property type="project" value="TreeGrafter"/>
</dbReference>
<keyword evidence="7 8" id="KW-0472">Membrane</keyword>
<comment type="similarity">
    <text evidence="2">Belongs to the binding-protein-dependent transport system permease family. FecCD subfamily.</text>
</comment>